<evidence type="ECO:0000259" key="10">
    <source>
        <dbReference type="Pfam" id="PF01471"/>
    </source>
</evidence>
<protein>
    <recommendedName>
        <fullName evidence="2 8">Spore cortex-lytic enzyme</fullName>
    </recommendedName>
</protein>
<feature type="signal peptide" evidence="9">
    <location>
        <begin position="1"/>
        <end position="22"/>
    </location>
</feature>
<feature type="domain" description="Cell wall hydrolase SleB" evidence="11">
    <location>
        <begin position="130"/>
        <end position="227"/>
    </location>
</feature>
<evidence type="ECO:0000256" key="6">
    <source>
        <dbReference type="ARBA" id="ARBA00022969"/>
    </source>
</evidence>
<dbReference type="Pfam" id="PF07486">
    <property type="entry name" value="Hydrolase_2"/>
    <property type="match status" value="1"/>
</dbReference>
<keyword evidence="7" id="KW-0961">Cell wall biogenesis/degradation</keyword>
<evidence type="ECO:0000256" key="9">
    <source>
        <dbReference type="SAM" id="SignalP"/>
    </source>
</evidence>
<dbReference type="InterPro" id="IPR036365">
    <property type="entry name" value="PGBD-like_sf"/>
</dbReference>
<dbReference type="GO" id="GO:0030435">
    <property type="term" value="P:sporulation resulting in formation of a cellular spore"/>
    <property type="evidence" value="ECO:0007669"/>
    <property type="project" value="UniProtKB-KW"/>
</dbReference>
<dbReference type="GO" id="GO:0071555">
    <property type="term" value="P:cell wall organization"/>
    <property type="evidence" value="ECO:0007669"/>
    <property type="project" value="UniProtKB-KW"/>
</dbReference>
<dbReference type="Pfam" id="PF01471">
    <property type="entry name" value="PG_binding_1"/>
    <property type="match status" value="1"/>
</dbReference>
<feature type="chain" id="PRO_5039406405" description="Spore cortex-lytic enzyme" evidence="9">
    <location>
        <begin position="23"/>
        <end position="228"/>
    </location>
</feature>
<feature type="domain" description="Peptidoglycan binding-like" evidence="10">
    <location>
        <begin position="42"/>
        <end position="94"/>
    </location>
</feature>
<dbReference type="Gene3D" id="6.20.240.60">
    <property type="match status" value="1"/>
</dbReference>
<evidence type="ECO:0000259" key="11">
    <source>
        <dbReference type="Pfam" id="PF07486"/>
    </source>
</evidence>
<dbReference type="Proteomes" id="UP000256329">
    <property type="component" value="Unassembled WGS sequence"/>
</dbReference>
<dbReference type="InterPro" id="IPR042047">
    <property type="entry name" value="SleB_dom1"/>
</dbReference>
<reference evidence="12 13" key="1">
    <citation type="submission" date="2018-08" db="EMBL/GenBank/DDBJ databases">
        <title>Form III RuBisCO-mediated autotrophy in Thermodesulfobium bacteria.</title>
        <authorList>
            <person name="Toshchakov S.V."/>
            <person name="Kublanov I.V."/>
            <person name="Frolov E."/>
            <person name="Bonch-Osmolovskaya E.A."/>
            <person name="Tourova T.P."/>
            <person name="Chernych N.A."/>
            <person name="Lebedinsky A.V."/>
        </authorList>
    </citation>
    <scope>NUCLEOTIDE SEQUENCE [LARGE SCALE GENOMIC DNA]</scope>
    <source>
        <strain evidence="12 13">SR</strain>
    </source>
</reference>
<evidence type="ECO:0000256" key="5">
    <source>
        <dbReference type="ARBA" id="ARBA00022801"/>
    </source>
</evidence>
<keyword evidence="6" id="KW-0749">Sporulation</keyword>
<dbReference type="InterPro" id="IPR036366">
    <property type="entry name" value="PGBDSf"/>
</dbReference>
<evidence type="ECO:0000256" key="7">
    <source>
        <dbReference type="ARBA" id="ARBA00023316"/>
    </source>
</evidence>
<comment type="caution">
    <text evidence="12">The sequence shown here is derived from an EMBL/GenBank/DDBJ whole genome shotgun (WGS) entry which is preliminary data.</text>
</comment>
<dbReference type="Gene3D" id="1.10.101.10">
    <property type="entry name" value="PGBD-like superfamily/PGBD"/>
    <property type="match status" value="1"/>
</dbReference>
<name>A0A3D8P7B9_9THEO</name>
<evidence type="ECO:0000256" key="2">
    <source>
        <dbReference type="ARBA" id="ARBA00018364"/>
    </source>
</evidence>
<gene>
    <name evidence="12" type="primary">sleB</name>
    <name evidence="12" type="ORF">DXX99_00375</name>
</gene>
<sequence length="228" mass="25258">MRRSVKVAFMVLLLLLPLAFWGAERARAQNPTLYWGSTGWHVMRVQQRLAQWGYYDGPIDGVFGYQTWKAVRYFQWKNGLAVDGVVGPATWAALGFPSYTPTPAVSRGYATDRDAVLLLARLIMGEAADEPFEGKVAVGAVVLNRMRHPGFPKTIPGVIFQPGAFESVSNGQIWRPLSPEAVRAAELALAGWDPTGGALYFWNPAKAVSPWVWTRTIITRIGNHVFAR</sequence>
<comment type="similarity">
    <text evidence="1">Belongs to the SleB family.</text>
</comment>
<evidence type="ECO:0000313" key="13">
    <source>
        <dbReference type="Proteomes" id="UP000256329"/>
    </source>
</evidence>
<organism evidence="12 13">
    <name type="scientific">Ammonifex thiophilus</name>
    <dbReference type="NCBI Taxonomy" id="444093"/>
    <lineage>
        <taxon>Bacteria</taxon>
        <taxon>Bacillati</taxon>
        <taxon>Bacillota</taxon>
        <taxon>Clostridia</taxon>
        <taxon>Thermoanaerobacterales</taxon>
        <taxon>Thermoanaerobacteraceae</taxon>
        <taxon>Ammonifex</taxon>
    </lineage>
</organism>
<evidence type="ECO:0000256" key="4">
    <source>
        <dbReference type="ARBA" id="ARBA00022729"/>
    </source>
</evidence>
<accession>A0A3D8P7B9</accession>
<dbReference type="InterPro" id="IPR014224">
    <property type="entry name" value="Spore_cortex_SleB"/>
</dbReference>
<dbReference type="SUPFAM" id="SSF47090">
    <property type="entry name" value="PGBD-like"/>
    <property type="match status" value="1"/>
</dbReference>
<evidence type="ECO:0000313" key="12">
    <source>
        <dbReference type="EMBL" id="RDV84548.1"/>
    </source>
</evidence>
<dbReference type="GO" id="GO:0016787">
    <property type="term" value="F:hydrolase activity"/>
    <property type="evidence" value="ECO:0007669"/>
    <property type="project" value="UniProtKB-KW"/>
</dbReference>
<evidence type="ECO:0000256" key="1">
    <source>
        <dbReference type="ARBA" id="ARBA00007010"/>
    </source>
</evidence>
<proteinExistence type="inferred from homology"/>
<dbReference type="AlphaFoldDB" id="A0A3D8P7B9"/>
<evidence type="ECO:0000256" key="8">
    <source>
        <dbReference type="NCBIfam" id="TIGR02869"/>
    </source>
</evidence>
<keyword evidence="5" id="KW-0378">Hydrolase</keyword>
<dbReference type="NCBIfam" id="TIGR02869">
    <property type="entry name" value="spore_SleB"/>
    <property type="match status" value="1"/>
</dbReference>
<dbReference type="InterPro" id="IPR002477">
    <property type="entry name" value="Peptidoglycan-bd-like"/>
</dbReference>
<dbReference type="EMBL" id="QSLN01000001">
    <property type="protein sequence ID" value="RDV84548.1"/>
    <property type="molecule type" value="Genomic_DNA"/>
</dbReference>
<keyword evidence="3" id="KW-0309">Germination</keyword>
<dbReference type="InterPro" id="IPR011105">
    <property type="entry name" value="Cell_wall_hydrolase_SleB"/>
</dbReference>
<dbReference type="GO" id="GO:0009847">
    <property type="term" value="P:spore germination"/>
    <property type="evidence" value="ECO:0007669"/>
    <property type="project" value="UniProtKB-UniRule"/>
</dbReference>
<keyword evidence="13" id="KW-1185">Reference proteome</keyword>
<dbReference type="OrthoDB" id="9785345at2"/>
<evidence type="ECO:0000256" key="3">
    <source>
        <dbReference type="ARBA" id="ARBA00022544"/>
    </source>
</evidence>
<dbReference type="Gene3D" id="1.10.10.2520">
    <property type="entry name" value="Cell wall hydrolase SleB, domain 1"/>
    <property type="match status" value="1"/>
</dbReference>
<keyword evidence="4 9" id="KW-0732">Signal</keyword>